<accession>A0ACB8YVZ8</accession>
<proteinExistence type="predicted"/>
<dbReference type="EMBL" id="CM042017">
    <property type="protein sequence ID" value="KAI3689939.1"/>
    <property type="molecule type" value="Genomic_DNA"/>
</dbReference>
<dbReference type="Proteomes" id="UP001055811">
    <property type="component" value="Linkage Group LG09"/>
</dbReference>
<name>A0ACB8YVZ8_CICIN</name>
<sequence>MAISLIHTQLSTGYVSHGDWKFQFGTWTSEIGIYSLILLTIMRLEDKVIYVRLESEISNLEHANCICNVQMGLHRIVV</sequence>
<reference evidence="2" key="1">
    <citation type="journal article" date="2022" name="Mol. Ecol. Resour.">
        <title>The genomes of chicory, endive, great burdock and yacon provide insights into Asteraceae palaeo-polyploidization history and plant inulin production.</title>
        <authorList>
            <person name="Fan W."/>
            <person name="Wang S."/>
            <person name="Wang H."/>
            <person name="Wang A."/>
            <person name="Jiang F."/>
            <person name="Liu H."/>
            <person name="Zhao H."/>
            <person name="Xu D."/>
            <person name="Zhang Y."/>
        </authorList>
    </citation>
    <scope>NUCLEOTIDE SEQUENCE [LARGE SCALE GENOMIC DNA]</scope>
    <source>
        <strain evidence="2">cv. Punajuju</strain>
    </source>
</reference>
<evidence type="ECO:0000313" key="1">
    <source>
        <dbReference type="EMBL" id="KAI3689939.1"/>
    </source>
</evidence>
<organism evidence="1 2">
    <name type="scientific">Cichorium intybus</name>
    <name type="common">Chicory</name>
    <dbReference type="NCBI Taxonomy" id="13427"/>
    <lineage>
        <taxon>Eukaryota</taxon>
        <taxon>Viridiplantae</taxon>
        <taxon>Streptophyta</taxon>
        <taxon>Embryophyta</taxon>
        <taxon>Tracheophyta</taxon>
        <taxon>Spermatophyta</taxon>
        <taxon>Magnoliopsida</taxon>
        <taxon>eudicotyledons</taxon>
        <taxon>Gunneridae</taxon>
        <taxon>Pentapetalae</taxon>
        <taxon>asterids</taxon>
        <taxon>campanulids</taxon>
        <taxon>Asterales</taxon>
        <taxon>Asteraceae</taxon>
        <taxon>Cichorioideae</taxon>
        <taxon>Cichorieae</taxon>
        <taxon>Cichoriinae</taxon>
        <taxon>Cichorium</taxon>
    </lineage>
</organism>
<keyword evidence="2" id="KW-1185">Reference proteome</keyword>
<gene>
    <name evidence="1" type="ORF">L2E82_47910</name>
</gene>
<comment type="caution">
    <text evidence="1">The sequence shown here is derived from an EMBL/GenBank/DDBJ whole genome shotgun (WGS) entry which is preliminary data.</text>
</comment>
<reference evidence="1 2" key="2">
    <citation type="journal article" date="2022" name="Mol. Ecol. Resour.">
        <title>The genomes of chicory, endive, great burdock and yacon provide insights into Asteraceae paleo-polyploidization history and plant inulin production.</title>
        <authorList>
            <person name="Fan W."/>
            <person name="Wang S."/>
            <person name="Wang H."/>
            <person name="Wang A."/>
            <person name="Jiang F."/>
            <person name="Liu H."/>
            <person name="Zhao H."/>
            <person name="Xu D."/>
            <person name="Zhang Y."/>
        </authorList>
    </citation>
    <scope>NUCLEOTIDE SEQUENCE [LARGE SCALE GENOMIC DNA]</scope>
    <source>
        <strain evidence="2">cv. Punajuju</strain>
        <tissue evidence="1">Leaves</tissue>
    </source>
</reference>
<protein>
    <submittedName>
        <fullName evidence="1">Uncharacterized protein</fullName>
    </submittedName>
</protein>
<evidence type="ECO:0000313" key="2">
    <source>
        <dbReference type="Proteomes" id="UP001055811"/>
    </source>
</evidence>